<feature type="transmembrane region" description="Helical" evidence="1">
    <location>
        <begin position="32"/>
        <end position="53"/>
    </location>
</feature>
<evidence type="ECO:0000256" key="1">
    <source>
        <dbReference type="SAM" id="Phobius"/>
    </source>
</evidence>
<dbReference type="InterPro" id="IPR016054">
    <property type="entry name" value="LY6_UPA_recep-like"/>
</dbReference>
<evidence type="ECO:0000259" key="2">
    <source>
        <dbReference type="Pfam" id="PF00021"/>
    </source>
</evidence>
<gene>
    <name evidence="3" type="ORF">PMEA_00018006</name>
</gene>
<evidence type="ECO:0000313" key="3">
    <source>
        <dbReference type="EMBL" id="CAH3137278.1"/>
    </source>
</evidence>
<dbReference type="Pfam" id="PF00021">
    <property type="entry name" value="UPAR_LY6"/>
    <property type="match status" value="1"/>
</dbReference>
<keyword evidence="1" id="KW-0472">Membrane</keyword>
<proteinExistence type="predicted"/>
<keyword evidence="4" id="KW-1185">Reference proteome</keyword>
<dbReference type="InterPro" id="IPR045860">
    <property type="entry name" value="Snake_toxin-like_sf"/>
</dbReference>
<dbReference type="Proteomes" id="UP001159428">
    <property type="component" value="Unassembled WGS sequence"/>
</dbReference>
<feature type="transmembrane region" description="Helical" evidence="1">
    <location>
        <begin position="147"/>
        <end position="164"/>
    </location>
</feature>
<evidence type="ECO:0000313" key="4">
    <source>
        <dbReference type="Proteomes" id="UP001159428"/>
    </source>
</evidence>
<reference evidence="3 4" key="1">
    <citation type="submission" date="2022-05" db="EMBL/GenBank/DDBJ databases">
        <authorList>
            <consortium name="Genoscope - CEA"/>
            <person name="William W."/>
        </authorList>
    </citation>
    <scope>NUCLEOTIDE SEQUENCE [LARGE SCALE GENOMIC DNA]</scope>
</reference>
<organism evidence="3 4">
    <name type="scientific">Pocillopora meandrina</name>
    <dbReference type="NCBI Taxonomy" id="46732"/>
    <lineage>
        <taxon>Eukaryota</taxon>
        <taxon>Metazoa</taxon>
        <taxon>Cnidaria</taxon>
        <taxon>Anthozoa</taxon>
        <taxon>Hexacorallia</taxon>
        <taxon>Scleractinia</taxon>
        <taxon>Astrocoeniina</taxon>
        <taxon>Pocilloporidae</taxon>
        <taxon>Pocillopora</taxon>
    </lineage>
</organism>
<sequence length="168" mass="18774">MEISRQLYSGGWHLSCRPGITWLFAKMKLEKIYSSSLSVLLLMFVVPCVGADLKCYLCLSYKSWEDCKKTEKLVDCTPGHDEVCITQHKVTKDDSSNKGYKEAFIKMCGQARLCAVKDCEKRSTSCQIDCCHRDGCNTATKRAADMTNTLLGGVLVILICLLQLNCVL</sequence>
<feature type="domain" description="UPAR/Ly6" evidence="2">
    <location>
        <begin position="52"/>
        <end position="138"/>
    </location>
</feature>
<dbReference type="Gene3D" id="2.10.60.10">
    <property type="entry name" value="CD59"/>
    <property type="match status" value="1"/>
</dbReference>
<accession>A0AAU9X556</accession>
<dbReference type="SUPFAM" id="SSF57302">
    <property type="entry name" value="Snake toxin-like"/>
    <property type="match status" value="1"/>
</dbReference>
<name>A0AAU9X556_9CNID</name>
<keyword evidence="1" id="KW-1133">Transmembrane helix</keyword>
<comment type="caution">
    <text evidence="3">The sequence shown here is derived from an EMBL/GenBank/DDBJ whole genome shotgun (WGS) entry which is preliminary data.</text>
</comment>
<dbReference type="AlphaFoldDB" id="A0AAU9X556"/>
<keyword evidence="1" id="KW-0812">Transmembrane</keyword>
<protein>
    <recommendedName>
        <fullName evidence="2">UPAR/Ly6 domain-containing protein</fullName>
    </recommendedName>
</protein>
<dbReference type="EMBL" id="CALNXJ010000031">
    <property type="protein sequence ID" value="CAH3137278.1"/>
    <property type="molecule type" value="Genomic_DNA"/>
</dbReference>